<name>A0A1D2MBV2_ORCCI</name>
<dbReference type="EMBL" id="LJIJ01001993">
    <property type="protein sequence ID" value="ODM90391.1"/>
    <property type="molecule type" value="Genomic_DNA"/>
</dbReference>
<keyword evidence="2" id="KW-1133">Transmembrane helix</keyword>
<dbReference type="Proteomes" id="UP000094527">
    <property type="component" value="Unassembled WGS sequence"/>
</dbReference>
<proteinExistence type="predicted"/>
<protein>
    <submittedName>
        <fullName evidence="3">Uncharacterized protein</fullName>
    </submittedName>
</protein>
<feature type="region of interest" description="Disordered" evidence="1">
    <location>
        <begin position="199"/>
        <end position="259"/>
    </location>
</feature>
<organism evidence="3 4">
    <name type="scientific">Orchesella cincta</name>
    <name type="common">Springtail</name>
    <name type="synonym">Podura cincta</name>
    <dbReference type="NCBI Taxonomy" id="48709"/>
    <lineage>
        <taxon>Eukaryota</taxon>
        <taxon>Metazoa</taxon>
        <taxon>Ecdysozoa</taxon>
        <taxon>Arthropoda</taxon>
        <taxon>Hexapoda</taxon>
        <taxon>Collembola</taxon>
        <taxon>Entomobryomorpha</taxon>
        <taxon>Entomobryoidea</taxon>
        <taxon>Orchesellidae</taxon>
        <taxon>Orchesellinae</taxon>
        <taxon>Orchesella</taxon>
    </lineage>
</organism>
<feature type="compositionally biased region" description="Polar residues" evidence="1">
    <location>
        <begin position="199"/>
        <end position="208"/>
    </location>
</feature>
<evidence type="ECO:0000313" key="3">
    <source>
        <dbReference type="EMBL" id="ODM90391.1"/>
    </source>
</evidence>
<keyword evidence="2" id="KW-0472">Membrane</keyword>
<feature type="non-terminal residue" evidence="3">
    <location>
        <position position="347"/>
    </location>
</feature>
<feature type="transmembrane region" description="Helical" evidence="2">
    <location>
        <begin position="301"/>
        <end position="319"/>
    </location>
</feature>
<gene>
    <name evidence="3" type="ORF">Ocin01_16291</name>
</gene>
<dbReference type="AlphaFoldDB" id="A0A1D2MBV2"/>
<keyword evidence="4" id="KW-1185">Reference proteome</keyword>
<evidence type="ECO:0000256" key="1">
    <source>
        <dbReference type="SAM" id="MobiDB-lite"/>
    </source>
</evidence>
<comment type="caution">
    <text evidence="3">The sequence shown here is derived from an EMBL/GenBank/DDBJ whole genome shotgun (WGS) entry which is preliminary data.</text>
</comment>
<accession>A0A1D2MBV2</accession>
<feature type="compositionally biased region" description="Polar residues" evidence="1">
    <location>
        <begin position="60"/>
        <end position="81"/>
    </location>
</feature>
<feature type="compositionally biased region" description="Gly residues" evidence="1">
    <location>
        <begin position="219"/>
        <end position="252"/>
    </location>
</feature>
<keyword evidence="2" id="KW-0812">Transmembrane</keyword>
<reference evidence="3 4" key="1">
    <citation type="journal article" date="2016" name="Genome Biol. Evol.">
        <title>Gene Family Evolution Reflects Adaptation to Soil Environmental Stressors in the Genome of the Collembolan Orchesella cincta.</title>
        <authorList>
            <person name="Faddeeva-Vakhrusheva A."/>
            <person name="Derks M.F."/>
            <person name="Anvar S.Y."/>
            <person name="Agamennone V."/>
            <person name="Suring W."/>
            <person name="Smit S."/>
            <person name="van Straalen N.M."/>
            <person name="Roelofs D."/>
        </authorList>
    </citation>
    <scope>NUCLEOTIDE SEQUENCE [LARGE SCALE GENOMIC DNA]</scope>
    <source>
        <tissue evidence="3">Mixed pool</tissue>
    </source>
</reference>
<sequence length="347" mass="36387">MGITGAETQVYDDLDAIARARRAQCHQLRILHNIRLRGNVNADQSLFLDFGGTGLGSGGVYQSSGRKSEQQLNQAGRYQSTGGIGGVGARSEGQITGRGLGSGYGSQSEGGVNFSEGDEALNRQGGSFQNNRSSAAAEELARRNGSIANRYSAFEEELARNGSIGNKYSEAAAELARRSGSFGNKRSSTVEELAGRNVSFGNRSSGIQSAYDFPEASQSGGGGMQGRALHGGGMPGDPGSASGGGHNSGRGSSGPTSLHHAHLRDVISEESRPAMLPVGHPIELDESSTNFQEEMGWLKDLLLLYCVLGLTYLLYYLFFTDPKDGSRAAGAAGCGCGPVEEVYDFVP</sequence>
<evidence type="ECO:0000313" key="4">
    <source>
        <dbReference type="Proteomes" id="UP000094527"/>
    </source>
</evidence>
<evidence type="ECO:0000256" key="2">
    <source>
        <dbReference type="SAM" id="Phobius"/>
    </source>
</evidence>
<feature type="region of interest" description="Disordered" evidence="1">
    <location>
        <begin position="60"/>
        <end position="134"/>
    </location>
</feature>